<dbReference type="InterPro" id="IPR000608">
    <property type="entry name" value="UBC"/>
</dbReference>
<comment type="similarity">
    <text evidence="4">Belongs to the ubiquitin-conjugating enzyme family.</text>
</comment>
<dbReference type="AlphaFoldDB" id="A0A1W0E348"/>
<dbReference type="OrthoDB" id="19692at2759"/>
<keyword evidence="2 4" id="KW-0833">Ubl conjugation pathway</keyword>
<dbReference type="PANTHER" id="PTHR24067">
    <property type="entry name" value="UBIQUITIN-CONJUGATING ENZYME E2"/>
    <property type="match status" value="1"/>
</dbReference>
<dbReference type="PROSITE" id="PS50127">
    <property type="entry name" value="UBC_2"/>
    <property type="match status" value="1"/>
</dbReference>
<reference evidence="6 7" key="1">
    <citation type="journal article" date="2017" name="Environ. Microbiol.">
        <title>Decay of the glycolytic pathway and adaptation to intranuclear parasitism within Enterocytozoonidae microsporidia.</title>
        <authorList>
            <person name="Wiredu Boakye D."/>
            <person name="Jaroenlak P."/>
            <person name="Prachumwat A."/>
            <person name="Williams T.A."/>
            <person name="Bateman K.S."/>
            <person name="Itsathitphaisarn O."/>
            <person name="Sritunyalucksana K."/>
            <person name="Paszkiewicz K.H."/>
            <person name="Moore K.A."/>
            <person name="Stentiford G.D."/>
            <person name="Williams B.A."/>
        </authorList>
    </citation>
    <scope>NUCLEOTIDE SEQUENCE [LARGE SCALE GENOMIC DNA]</scope>
    <source>
        <strain evidence="6 7">TH1</strain>
    </source>
</reference>
<evidence type="ECO:0000256" key="2">
    <source>
        <dbReference type="ARBA" id="ARBA00022786"/>
    </source>
</evidence>
<dbReference type="GO" id="GO:0016740">
    <property type="term" value="F:transferase activity"/>
    <property type="evidence" value="ECO:0007669"/>
    <property type="project" value="UniProtKB-KW"/>
</dbReference>
<keyword evidence="4" id="KW-0547">Nucleotide-binding</keyword>
<dbReference type="InterPro" id="IPR016135">
    <property type="entry name" value="UBQ-conjugating_enzyme/RWD"/>
</dbReference>
<gene>
    <name evidence="6" type="primary">UBC7</name>
    <name evidence="6" type="ORF">EHP00_1108</name>
</gene>
<keyword evidence="4" id="KW-0067">ATP-binding</keyword>
<dbReference type="SMART" id="SM00212">
    <property type="entry name" value="UBCc"/>
    <property type="match status" value="1"/>
</dbReference>
<dbReference type="InterPro" id="IPR050113">
    <property type="entry name" value="Ub_conjugating_enzyme"/>
</dbReference>
<evidence type="ECO:0000256" key="3">
    <source>
        <dbReference type="PROSITE-ProRule" id="PRU10133"/>
    </source>
</evidence>
<feature type="active site" description="Glycyl thioester intermediate" evidence="3">
    <location>
        <position position="100"/>
    </location>
</feature>
<dbReference type="STRING" id="646526.A0A1W0E348"/>
<keyword evidence="1" id="KW-0808">Transferase</keyword>
<dbReference type="Gene3D" id="3.10.110.10">
    <property type="entry name" value="Ubiquitin Conjugating Enzyme"/>
    <property type="match status" value="1"/>
</dbReference>
<proteinExistence type="inferred from homology"/>
<dbReference type="EMBL" id="MNPJ01000026">
    <property type="protein sequence ID" value="OQS53660.1"/>
    <property type="molecule type" value="Genomic_DNA"/>
</dbReference>
<evidence type="ECO:0000259" key="5">
    <source>
        <dbReference type="PROSITE" id="PS50127"/>
    </source>
</evidence>
<dbReference type="SUPFAM" id="SSF54495">
    <property type="entry name" value="UBC-like"/>
    <property type="match status" value="1"/>
</dbReference>
<evidence type="ECO:0000256" key="1">
    <source>
        <dbReference type="ARBA" id="ARBA00022679"/>
    </source>
</evidence>
<name>A0A1W0E348_9MICR</name>
<dbReference type="PROSITE" id="PS00183">
    <property type="entry name" value="UBC_1"/>
    <property type="match status" value="1"/>
</dbReference>
<organism evidence="6 7">
    <name type="scientific">Ecytonucleospora hepatopenaei</name>
    <dbReference type="NCBI Taxonomy" id="646526"/>
    <lineage>
        <taxon>Eukaryota</taxon>
        <taxon>Fungi</taxon>
        <taxon>Fungi incertae sedis</taxon>
        <taxon>Microsporidia</taxon>
        <taxon>Enterocytozoonidae</taxon>
        <taxon>Ecytonucleospora</taxon>
    </lineage>
</organism>
<protein>
    <submittedName>
        <fullName evidence="6">UBC7</fullName>
    </submittedName>
</protein>
<dbReference type="InterPro" id="IPR023313">
    <property type="entry name" value="UBQ-conjugating_AS"/>
</dbReference>
<evidence type="ECO:0000313" key="6">
    <source>
        <dbReference type="EMBL" id="OQS53660.1"/>
    </source>
</evidence>
<sequence>MVSGQDFLSSVAVKRLRRELVQLEKEKDFRISVRLQKDEAGNEDLSRWFITFEGSEESLYEGYYLEARMNFPPKYPNMPPVFYFTTKMWHPNVYNDGKVCISILHTADDAVLDPSISDCSWTAVQSVRTVCLSILSMLNEPNVDSPANVDAAKQLRLEPEEYKKKVKEILEEEAKKIEKV</sequence>
<evidence type="ECO:0000313" key="7">
    <source>
        <dbReference type="Proteomes" id="UP000192758"/>
    </source>
</evidence>
<keyword evidence="7" id="KW-1185">Reference proteome</keyword>
<comment type="caution">
    <text evidence="6">The sequence shown here is derived from an EMBL/GenBank/DDBJ whole genome shotgun (WGS) entry which is preliminary data.</text>
</comment>
<dbReference type="Proteomes" id="UP000192758">
    <property type="component" value="Unassembled WGS sequence"/>
</dbReference>
<accession>A0A1W0E348</accession>
<dbReference type="VEuPathDB" id="MicrosporidiaDB:EHP00_1108"/>
<feature type="domain" description="UBC core" evidence="5">
    <location>
        <begin position="11"/>
        <end position="175"/>
    </location>
</feature>
<evidence type="ECO:0000256" key="4">
    <source>
        <dbReference type="RuleBase" id="RU362109"/>
    </source>
</evidence>
<dbReference type="Pfam" id="PF00179">
    <property type="entry name" value="UQ_con"/>
    <property type="match status" value="1"/>
</dbReference>
<dbReference type="GO" id="GO:0005524">
    <property type="term" value="F:ATP binding"/>
    <property type="evidence" value="ECO:0007669"/>
    <property type="project" value="UniProtKB-UniRule"/>
</dbReference>